<evidence type="ECO:0000259" key="14">
    <source>
        <dbReference type="PROSITE" id="PS50110"/>
    </source>
</evidence>
<dbReference type="CDD" id="cd10322">
    <property type="entry name" value="SLC5sbd"/>
    <property type="match status" value="1"/>
</dbReference>
<keyword evidence="17" id="KW-1185">Reference proteome</keyword>
<dbReference type="EC" id="2.7.13.3" evidence="4"/>
<evidence type="ECO:0000313" key="16">
    <source>
        <dbReference type="EMBL" id="MDO6578634.1"/>
    </source>
</evidence>
<evidence type="ECO:0000313" key="17">
    <source>
        <dbReference type="Proteomes" id="UP000056750"/>
    </source>
</evidence>
<gene>
    <name evidence="15" type="ORF">AVL57_18330</name>
    <name evidence="16" type="ORF">Q4527_14615</name>
</gene>
<evidence type="ECO:0000313" key="15">
    <source>
        <dbReference type="EMBL" id="AMJ75745.1"/>
    </source>
</evidence>
<reference evidence="16" key="2">
    <citation type="submission" date="2023-07" db="EMBL/GenBank/DDBJ databases">
        <title>Genome content predicts the carbon catabolic preferences of heterotrophic bacteria.</title>
        <authorList>
            <person name="Gralka M."/>
        </authorList>
    </citation>
    <scope>NUCLEOTIDE SEQUENCE</scope>
    <source>
        <strain evidence="16">F2M12</strain>
    </source>
</reference>
<dbReference type="Gene3D" id="3.30.450.20">
    <property type="entry name" value="PAS domain"/>
    <property type="match status" value="1"/>
</dbReference>
<feature type="modified residue" description="4-aspartylphosphate" evidence="11">
    <location>
        <position position="1070"/>
    </location>
</feature>
<dbReference type="CDD" id="cd00082">
    <property type="entry name" value="HisKA"/>
    <property type="match status" value="1"/>
</dbReference>
<dbReference type="InterPro" id="IPR036097">
    <property type="entry name" value="HisK_dim/P_sf"/>
</dbReference>
<dbReference type="Pfam" id="PF00512">
    <property type="entry name" value="HisKA"/>
    <property type="match status" value="1"/>
</dbReference>
<sequence>MTFGWVTLAVLYLFLLFSLASWGDKNSPRARALTSHPAIYSLALAIYCTAWTFFGMVGQASRDTWIYLPIMLGPILVYVLGYRFIYKLTLVSKKQHITTISDFIASRYGKRQTVALLVTVIALLATIPYIALQLKAIGSTFQLLTQQPNSNFIVIAATTFIAIFAIYFGTKHADVTEYRRGLMLAIAFESTIKLLALVLVAFVGYSAWRQTETGPFLETFVNTAALSQFSSFNFIAQTIMAAAAIVCLPRQFHVAVIDNLSLSHLKTARWLFPLYLAIISAVIPIIAIAGKAIFAGASVEPDSYVLSLAMFSGSALLQVIVFVGGLSAATAMIIVATLTLSTMLTNDVILPRYLAFRGNHSEKRDFSAQIRLIRRIVIGFILLMAFLYHQQMTSSRSLHSIGLIAFSLVIQLMPAILGGLYWKRAHAHGVYAGLLVGIILWVLWLVFPLVGKQTSQFANNELISQGAMISLGANAVMYIIFSWFAPHRLIDRIQAEAFVSPAVVKNSVIKGPNSNVTVSDLITLLSTFMGTGRCEQLIEQYQHHNSCTLNHQASPDEDFLTFCERALGGVIGASSAKVLLDSALRGKKMDFTEVINFFDDTTQAMQFNMTALLTSLENMDQGISVVDKHLNLVAWNKRYAALYTYPEDFLAVGIPIEKLIRFNASQGEFGKLDVEAEVEKRLEHLRSGTPHRFKRQRKDGRVIEMVGNPLPGGGFVTSFNDITDHIEIQQALEESNIDLEARIKRRTEEVHTINAELRLEIERRSGAETELIRARKAAEDANASKTRFLALASHDVLQPLNAAKLYISALEEQELSNGVHEIIQKLHHSVTSSEALIGTLLDISRLDQGEMKPDIEPVDVQALLSPLIDDIRMRAQEKGLSLRVWVKPLWVMADKTYLYRIMQNLLSNAVKYTQKGKVLLVIKSTKSSVSFRVYDTGIGISEDKKDNIFSDFYRINQSAEHGIGLGLGVVRRLSQQLGSDITVSSSLQKGSCFTFSLPKAQPGSSISTTTKPKNTTFTGLQVLCVDDQRENLDAMQTLLARWGVKVMLAGSWDEALALIEQTSPQILLMDYQLSHDETQNGLALIDKIRFQLDAILPAALITATPDEDLVAKCKEQGVNYLSKPLKPAKLRALLQSMTRHIHESHYSDSD</sequence>
<dbReference type="PRINTS" id="PR00344">
    <property type="entry name" value="BCTRLSENSOR"/>
</dbReference>
<comment type="similarity">
    <text evidence="3">Belongs to the sodium:solute symporter (SSF) (TC 2.A.21) family.</text>
</comment>
<evidence type="ECO:0000256" key="12">
    <source>
        <dbReference type="SAM" id="Phobius"/>
    </source>
</evidence>
<comment type="subcellular location">
    <subcellularLocation>
        <location evidence="2">Membrane</location>
        <topology evidence="2">Multi-pass membrane protein</topology>
    </subcellularLocation>
</comment>
<accession>A0AAW7Z5G0</accession>
<dbReference type="EMBL" id="JAUOQI010000011">
    <property type="protein sequence ID" value="MDO6578634.1"/>
    <property type="molecule type" value="Genomic_DNA"/>
</dbReference>
<dbReference type="SUPFAM" id="SSF55785">
    <property type="entry name" value="PYP-like sensor domain (PAS domain)"/>
    <property type="match status" value="1"/>
</dbReference>
<dbReference type="Pfam" id="PF12860">
    <property type="entry name" value="PAS_7"/>
    <property type="match status" value="1"/>
</dbReference>
<dbReference type="RefSeq" id="WP_057789262.1">
    <property type="nucleotide sequence ID" value="NZ_CANLMS010000010.1"/>
</dbReference>
<dbReference type="GO" id="GO:0005886">
    <property type="term" value="C:plasma membrane"/>
    <property type="evidence" value="ECO:0007669"/>
    <property type="project" value="UniProtKB-ARBA"/>
</dbReference>
<dbReference type="SUPFAM" id="SSF52172">
    <property type="entry name" value="CheY-like"/>
    <property type="match status" value="1"/>
</dbReference>
<feature type="transmembrane region" description="Helical" evidence="12">
    <location>
        <begin position="66"/>
        <end position="85"/>
    </location>
</feature>
<dbReference type="Proteomes" id="UP000056750">
    <property type="component" value="Chromosome"/>
</dbReference>
<feature type="transmembrane region" description="Helical" evidence="12">
    <location>
        <begin position="429"/>
        <end position="450"/>
    </location>
</feature>
<dbReference type="InterPro" id="IPR005467">
    <property type="entry name" value="His_kinase_dom"/>
</dbReference>
<dbReference type="GO" id="GO:0009927">
    <property type="term" value="F:histidine phosphotransfer kinase activity"/>
    <property type="evidence" value="ECO:0007669"/>
    <property type="project" value="TreeGrafter"/>
</dbReference>
<evidence type="ECO:0000256" key="3">
    <source>
        <dbReference type="ARBA" id="ARBA00006434"/>
    </source>
</evidence>
<evidence type="ECO:0000256" key="2">
    <source>
        <dbReference type="ARBA" id="ARBA00004141"/>
    </source>
</evidence>
<evidence type="ECO:0000256" key="10">
    <source>
        <dbReference type="ARBA" id="ARBA00023136"/>
    </source>
</evidence>
<feature type="transmembrane region" description="Helical" evidence="12">
    <location>
        <begin position="228"/>
        <end position="249"/>
    </location>
</feature>
<dbReference type="SMART" id="SM00448">
    <property type="entry name" value="REC"/>
    <property type="match status" value="1"/>
</dbReference>
<keyword evidence="7 12" id="KW-0812">Transmembrane</keyword>
<keyword evidence="5 11" id="KW-0597">Phosphoprotein</keyword>
<dbReference type="SUPFAM" id="SSF55874">
    <property type="entry name" value="ATPase domain of HSP90 chaperone/DNA topoisomerase II/histidine kinase"/>
    <property type="match status" value="1"/>
</dbReference>
<feature type="transmembrane region" description="Helical" evidence="12">
    <location>
        <begin position="315"/>
        <end position="340"/>
    </location>
</feature>
<dbReference type="PROSITE" id="PS50109">
    <property type="entry name" value="HIS_KIN"/>
    <property type="match status" value="1"/>
</dbReference>
<evidence type="ECO:0000259" key="13">
    <source>
        <dbReference type="PROSITE" id="PS50109"/>
    </source>
</evidence>
<dbReference type="FunFam" id="3.30.565.10:FF:000006">
    <property type="entry name" value="Sensor histidine kinase WalK"/>
    <property type="match status" value="1"/>
</dbReference>
<dbReference type="Gene3D" id="3.30.565.10">
    <property type="entry name" value="Histidine kinase-like ATPase, C-terminal domain"/>
    <property type="match status" value="1"/>
</dbReference>
<feature type="transmembrane region" description="Helical" evidence="12">
    <location>
        <begin position="35"/>
        <end position="54"/>
    </location>
</feature>
<dbReference type="SMART" id="SM00387">
    <property type="entry name" value="HATPase_c"/>
    <property type="match status" value="1"/>
</dbReference>
<dbReference type="InterPro" id="IPR035965">
    <property type="entry name" value="PAS-like_dom_sf"/>
</dbReference>
<dbReference type="KEGG" id="asq:AVL57_18330"/>
<dbReference type="InterPro" id="IPR001789">
    <property type="entry name" value="Sig_transdc_resp-reg_receiver"/>
</dbReference>
<dbReference type="GO" id="GO:0000155">
    <property type="term" value="F:phosphorelay sensor kinase activity"/>
    <property type="evidence" value="ECO:0007669"/>
    <property type="project" value="InterPro"/>
</dbReference>
<feature type="domain" description="Response regulatory" evidence="14">
    <location>
        <begin position="1021"/>
        <end position="1138"/>
    </location>
</feature>
<dbReference type="InterPro" id="IPR003661">
    <property type="entry name" value="HisK_dim/P_dom"/>
</dbReference>
<dbReference type="Gene3D" id="1.10.287.130">
    <property type="match status" value="1"/>
</dbReference>
<evidence type="ECO:0000256" key="8">
    <source>
        <dbReference type="ARBA" id="ARBA00022777"/>
    </source>
</evidence>
<dbReference type="EMBL" id="CP013926">
    <property type="protein sequence ID" value="AMJ75745.1"/>
    <property type="molecule type" value="Genomic_DNA"/>
</dbReference>
<dbReference type="GO" id="GO:0022857">
    <property type="term" value="F:transmembrane transporter activity"/>
    <property type="evidence" value="ECO:0007669"/>
    <property type="project" value="InterPro"/>
</dbReference>
<dbReference type="InterPro" id="IPR004358">
    <property type="entry name" value="Sig_transdc_His_kin-like_C"/>
</dbReference>
<dbReference type="Pfam" id="PF00072">
    <property type="entry name" value="Response_reg"/>
    <property type="match status" value="1"/>
</dbReference>
<feature type="transmembrane region" description="Helical" evidence="12">
    <location>
        <begin position="270"/>
        <end position="295"/>
    </location>
</feature>
<keyword evidence="6" id="KW-0808">Transferase</keyword>
<comment type="catalytic activity">
    <reaction evidence="1">
        <text>ATP + protein L-histidine = ADP + protein N-phospho-L-histidine.</text>
        <dbReference type="EC" id="2.7.13.3"/>
    </reaction>
</comment>
<dbReference type="PANTHER" id="PTHR43047:SF9">
    <property type="entry name" value="HISTIDINE KINASE"/>
    <property type="match status" value="1"/>
</dbReference>
<dbReference type="AlphaFoldDB" id="A0AAW7Z5G0"/>
<feature type="transmembrane region" description="Helical" evidence="12">
    <location>
        <begin position="6"/>
        <end position="23"/>
    </location>
</feature>
<dbReference type="InterPro" id="IPR003594">
    <property type="entry name" value="HATPase_dom"/>
</dbReference>
<dbReference type="Gene3D" id="1.20.1730.10">
    <property type="entry name" value="Sodium/glucose cotransporter"/>
    <property type="match status" value="1"/>
</dbReference>
<feature type="transmembrane region" description="Helical" evidence="12">
    <location>
        <begin position="114"/>
        <end position="132"/>
    </location>
</feature>
<evidence type="ECO:0000256" key="1">
    <source>
        <dbReference type="ARBA" id="ARBA00000085"/>
    </source>
</evidence>
<dbReference type="InterPro" id="IPR011006">
    <property type="entry name" value="CheY-like_superfamily"/>
</dbReference>
<dbReference type="InterPro" id="IPR001734">
    <property type="entry name" value="Na/solute_symporter"/>
</dbReference>
<feature type="domain" description="Histidine kinase" evidence="13">
    <location>
        <begin position="791"/>
        <end position="1001"/>
    </location>
</feature>
<reference evidence="15 17" key="1">
    <citation type="submission" date="2015-12" db="EMBL/GenBank/DDBJ databases">
        <title>Intraspecies pangenome expansion in the marine bacterium Alteromonas.</title>
        <authorList>
            <person name="Lopez-Perez M."/>
            <person name="Rodriguez-Valera F."/>
        </authorList>
    </citation>
    <scope>NUCLEOTIDE SEQUENCE [LARGE SCALE GENOMIC DNA]</scope>
    <source>
        <strain evidence="15 17">LMG 21861</strain>
    </source>
</reference>
<dbReference type="PANTHER" id="PTHR43047">
    <property type="entry name" value="TWO-COMPONENT HISTIDINE PROTEIN KINASE"/>
    <property type="match status" value="1"/>
</dbReference>
<dbReference type="Gene3D" id="3.40.50.2300">
    <property type="match status" value="1"/>
</dbReference>
<keyword evidence="10 12" id="KW-0472">Membrane</keyword>
<keyword evidence="8 15" id="KW-0418">Kinase</keyword>
<dbReference type="Pfam" id="PF02518">
    <property type="entry name" value="HATPase_c"/>
    <property type="match status" value="1"/>
</dbReference>
<proteinExistence type="inferred from homology"/>
<dbReference type="SMART" id="SM00388">
    <property type="entry name" value="HisKA"/>
    <property type="match status" value="1"/>
</dbReference>
<keyword evidence="9 12" id="KW-1133">Transmembrane helix</keyword>
<evidence type="ECO:0000256" key="11">
    <source>
        <dbReference type="PROSITE-ProRule" id="PRU00169"/>
    </source>
</evidence>
<organism evidence="16 18">
    <name type="scientific">Alteromonas stellipolaris</name>
    <dbReference type="NCBI Taxonomy" id="233316"/>
    <lineage>
        <taxon>Bacteria</taxon>
        <taxon>Pseudomonadati</taxon>
        <taxon>Pseudomonadota</taxon>
        <taxon>Gammaproteobacteria</taxon>
        <taxon>Alteromonadales</taxon>
        <taxon>Alteromonadaceae</taxon>
        <taxon>Alteromonas/Salinimonas group</taxon>
        <taxon>Alteromonas</taxon>
    </lineage>
</organism>
<dbReference type="CDD" id="cd00156">
    <property type="entry name" value="REC"/>
    <property type="match status" value="1"/>
</dbReference>
<feature type="transmembrane region" description="Helical" evidence="12">
    <location>
        <begin position="152"/>
        <end position="170"/>
    </location>
</feature>
<dbReference type="PROSITE" id="PS50283">
    <property type="entry name" value="NA_SOLUT_SYMP_3"/>
    <property type="match status" value="1"/>
</dbReference>
<evidence type="ECO:0000256" key="4">
    <source>
        <dbReference type="ARBA" id="ARBA00012438"/>
    </source>
</evidence>
<feature type="transmembrane region" description="Helical" evidence="12">
    <location>
        <begin position="462"/>
        <end position="484"/>
    </location>
</feature>
<evidence type="ECO:0000256" key="7">
    <source>
        <dbReference type="ARBA" id="ARBA00022692"/>
    </source>
</evidence>
<feature type="transmembrane region" description="Helical" evidence="12">
    <location>
        <begin position="182"/>
        <end position="208"/>
    </location>
</feature>
<dbReference type="Proteomes" id="UP001170717">
    <property type="component" value="Unassembled WGS sequence"/>
</dbReference>
<dbReference type="PROSITE" id="PS50110">
    <property type="entry name" value="RESPONSE_REGULATORY"/>
    <property type="match status" value="1"/>
</dbReference>
<evidence type="ECO:0000256" key="9">
    <source>
        <dbReference type="ARBA" id="ARBA00022989"/>
    </source>
</evidence>
<evidence type="ECO:0000313" key="18">
    <source>
        <dbReference type="Proteomes" id="UP001170717"/>
    </source>
</evidence>
<dbReference type="InterPro" id="IPR038377">
    <property type="entry name" value="Na/Glc_symporter_sf"/>
</dbReference>
<protein>
    <recommendedName>
        <fullName evidence="4">histidine kinase</fullName>
        <ecNumber evidence="4">2.7.13.3</ecNumber>
    </recommendedName>
</protein>
<dbReference type="GeneID" id="83259636"/>
<dbReference type="InterPro" id="IPR036890">
    <property type="entry name" value="HATPase_C_sf"/>
</dbReference>
<dbReference type="SUPFAM" id="SSF47384">
    <property type="entry name" value="Homodimeric domain of signal transducing histidine kinase"/>
    <property type="match status" value="1"/>
</dbReference>
<name>A0AAW7Z5G0_9ALTE</name>
<evidence type="ECO:0000256" key="5">
    <source>
        <dbReference type="ARBA" id="ARBA00022553"/>
    </source>
</evidence>
<feature type="transmembrane region" description="Helical" evidence="12">
    <location>
        <begin position="372"/>
        <end position="389"/>
    </location>
</feature>
<evidence type="ECO:0000256" key="6">
    <source>
        <dbReference type="ARBA" id="ARBA00022679"/>
    </source>
</evidence>
<feature type="transmembrane region" description="Helical" evidence="12">
    <location>
        <begin position="401"/>
        <end position="422"/>
    </location>
</feature>